<accession>A0A835Q8U7</accession>
<gene>
    <name evidence="1" type="ORF">HPP92_017918</name>
</gene>
<evidence type="ECO:0000313" key="2">
    <source>
        <dbReference type="Proteomes" id="UP000639772"/>
    </source>
</evidence>
<dbReference type="EMBL" id="JADCNM010000009">
    <property type="protein sequence ID" value="KAG0468590.1"/>
    <property type="molecule type" value="Genomic_DNA"/>
</dbReference>
<protein>
    <submittedName>
        <fullName evidence="1">Uncharacterized protein</fullName>
    </submittedName>
</protein>
<comment type="caution">
    <text evidence="1">The sequence shown here is derived from an EMBL/GenBank/DDBJ whole genome shotgun (WGS) entry which is preliminary data.</text>
</comment>
<reference evidence="1 2" key="1">
    <citation type="journal article" date="2020" name="Nat. Food">
        <title>A phased Vanilla planifolia genome enables genetic improvement of flavour and production.</title>
        <authorList>
            <person name="Hasing T."/>
            <person name="Tang H."/>
            <person name="Brym M."/>
            <person name="Khazi F."/>
            <person name="Huang T."/>
            <person name="Chambers A.H."/>
        </authorList>
    </citation>
    <scope>NUCLEOTIDE SEQUENCE [LARGE SCALE GENOMIC DNA]</scope>
    <source>
        <tissue evidence="1">Leaf</tissue>
    </source>
</reference>
<evidence type="ECO:0000313" key="1">
    <source>
        <dbReference type="EMBL" id="KAG0468590.1"/>
    </source>
</evidence>
<organism evidence="1 2">
    <name type="scientific">Vanilla planifolia</name>
    <name type="common">Vanilla</name>
    <dbReference type="NCBI Taxonomy" id="51239"/>
    <lineage>
        <taxon>Eukaryota</taxon>
        <taxon>Viridiplantae</taxon>
        <taxon>Streptophyta</taxon>
        <taxon>Embryophyta</taxon>
        <taxon>Tracheophyta</taxon>
        <taxon>Spermatophyta</taxon>
        <taxon>Magnoliopsida</taxon>
        <taxon>Liliopsida</taxon>
        <taxon>Asparagales</taxon>
        <taxon>Orchidaceae</taxon>
        <taxon>Vanilloideae</taxon>
        <taxon>Vanilleae</taxon>
        <taxon>Vanilla</taxon>
    </lineage>
</organism>
<proteinExistence type="predicted"/>
<name>A0A835Q8U7_VANPL</name>
<dbReference type="Proteomes" id="UP000639772">
    <property type="component" value="Chromosome 9"/>
</dbReference>
<sequence>MASCSWNRNSNRLSLPVDEAVFSALGGGARLGCAAASLTKWRNETWTHGAAARGSMQMGTRIPRSRSTSPRRRCRSQVFIRALSNGLTRGGGRRRAGRRVAARMVELMAPPRASCNHSKACSAMYDASKLVALAI</sequence>
<dbReference type="AlphaFoldDB" id="A0A835Q8U7"/>